<reference evidence="9 10" key="1">
    <citation type="submission" date="2020-12" db="EMBL/GenBank/DDBJ databases">
        <title>Metabolic potential, ecology and presence of endohyphal bacteria is reflected in genomic diversity of Mucoromycotina.</title>
        <authorList>
            <person name="Muszewska A."/>
            <person name="Okrasinska A."/>
            <person name="Steczkiewicz K."/>
            <person name="Drgas O."/>
            <person name="Orlowska M."/>
            <person name="Perlinska-Lenart U."/>
            <person name="Aleksandrzak-Piekarczyk T."/>
            <person name="Szatraj K."/>
            <person name="Zielenkiewicz U."/>
            <person name="Pilsyk S."/>
            <person name="Malc E."/>
            <person name="Mieczkowski P."/>
            <person name="Kruszewska J.S."/>
            <person name="Biernat P."/>
            <person name="Pawlowska J."/>
        </authorList>
    </citation>
    <scope>NUCLEOTIDE SEQUENCE [LARGE SCALE GENOMIC DNA]</scope>
    <source>
        <strain evidence="9 10">CBS 142.35</strain>
    </source>
</reference>
<evidence type="ECO:0000256" key="1">
    <source>
        <dbReference type="ARBA" id="ARBA00004141"/>
    </source>
</evidence>
<feature type="region of interest" description="Disordered" evidence="6">
    <location>
        <begin position="345"/>
        <end position="374"/>
    </location>
</feature>
<proteinExistence type="predicted"/>
<dbReference type="FunFam" id="1.20.1720.10:FF:000009">
    <property type="entry name" value="MFS multidrug transporter"/>
    <property type="match status" value="1"/>
</dbReference>
<dbReference type="GO" id="GO:0022857">
    <property type="term" value="F:transmembrane transporter activity"/>
    <property type="evidence" value="ECO:0007669"/>
    <property type="project" value="InterPro"/>
</dbReference>
<dbReference type="PROSITE" id="PS50850">
    <property type="entry name" value="MFS"/>
    <property type="match status" value="1"/>
</dbReference>
<feature type="transmembrane region" description="Helical" evidence="7">
    <location>
        <begin position="227"/>
        <end position="245"/>
    </location>
</feature>
<dbReference type="GO" id="GO:0005886">
    <property type="term" value="C:plasma membrane"/>
    <property type="evidence" value="ECO:0007669"/>
    <property type="project" value="TreeGrafter"/>
</dbReference>
<dbReference type="EMBL" id="JAEPRB010000071">
    <property type="protein sequence ID" value="KAG2222942.1"/>
    <property type="molecule type" value="Genomic_DNA"/>
</dbReference>
<dbReference type="InterPro" id="IPR011701">
    <property type="entry name" value="MFS"/>
</dbReference>
<evidence type="ECO:0000256" key="5">
    <source>
        <dbReference type="ARBA" id="ARBA00023136"/>
    </source>
</evidence>
<comment type="caution">
    <text evidence="9">The sequence shown here is derived from an EMBL/GenBank/DDBJ whole genome shotgun (WGS) entry which is preliminary data.</text>
</comment>
<keyword evidence="2" id="KW-0813">Transport</keyword>
<evidence type="ECO:0000256" key="3">
    <source>
        <dbReference type="ARBA" id="ARBA00022692"/>
    </source>
</evidence>
<feature type="non-terminal residue" evidence="9">
    <location>
        <position position="1"/>
    </location>
</feature>
<dbReference type="PANTHER" id="PTHR23502:SF51">
    <property type="entry name" value="QUINIDINE RESISTANCE PROTEIN 1-RELATED"/>
    <property type="match status" value="1"/>
</dbReference>
<dbReference type="Proteomes" id="UP000646827">
    <property type="component" value="Unassembled WGS sequence"/>
</dbReference>
<dbReference type="PANTHER" id="PTHR23502">
    <property type="entry name" value="MAJOR FACILITATOR SUPERFAMILY"/>
    <property type="match status" value="1"/>
</dbReference>
<organism evidence="9 10">
    <name type="scientific">Circinella minor</name>
    <dbReference type="NCBI Taxonomy" id="1195481"/>
    <lineage>
        <taxon>Eukaryota</taxon>
        <taxon>Fungi</taxon>
        <taxon>Fungi incertae sedis</taxon>
        <taxon>Mucoromycota</taxon>
        <taxon>Mucoromycotina</taxon>
        <taxon>Mucoromycetes</taxon>
        <taxon>Mucorales</taxon>
        <taxon>Lichtheimiaceae</taxon>
        <taxon>Circinella</taxon>
    </lineage>
</organism>
<feature type="transmembrane region" description="Helical" evidence="7">
    <location>
        <begin position="257"/>
        <end position="277"/>
    </location>
</feature>
<feature type="transmembrane region" description="Helical" evidence="7">
    <location>
        <begin position="589"/>
        <end position="607"/>
    </location>
</feature>
<evidence type="ECO:0000256" key="6">
    <source>
        <dbReference type="SAM" id="MobiDB-lite"/>
    </source>
</evidence>
<keyword evidence="4 7" id="KW-1133">Transmembrane helix</keyword>
<evidence type="ECO:0000313" key="9">
    <source>
        <dbReference type="EMBL" id="KAG2222942.1"/>
    </source>
</evidence>
<comment type="subcellular location">
    <subcellularLocation>
        <location evidence="1">Membrane</location>
        <topology evidence="1">Multi-pass membrane protein</topology>
    </subcellularLocation>
</comment>
<accession>A0A8H7S753</accession>
<evidence type="ECO:0000256" key="4">
    <source>
        <dbReference type="ARBA" id="ARBA00022989"/>
    </source>
</evidence>
<sequence length="622" mass="69863">KHQEEQAPPSSSSSPSSSSEEQQQRIIVRVGTTATIKTRRESNCNNHMRRIVPWDATILPTKEVTKTLLNPKLIKSPSYHDDNNSNHTLPLQYQFSTSRKRLIILLVSIAAFFAPFSANSYFPAMGNIEKELAVTSQQVNLSVTVFMIFQAISPSFWSTLADSHGRRPIYLYTLFIYILACIGIALCQNYWLLLTFRMLQAFGASSVISIGAGTISDITTPAERGGYIGWFSLGSNLGPLVGPAFGGFLSEFLGWRWIFWISAATCCIHLIILGFILPETLHSLVSNDGSCYANPTPSQWWKRRKLQKQQQQNKNEYYTDSDNENNDHCSTFSISSTAATVVAPDSTNDKHHHKKHQEMSSPTMKEENKSLPTTTTSNSKLSFWHIITLPLQPLVYAKEKDVLALLIFYSGQYAACYAITTSLPYLFSRTYILTESQIGASYLANGFGCVMGAIIQGRMLNQNYQKMQQEQQQKETDPDTIIDDNDLPIEHARLRMSWLHALISNLIIACYGWCLYLKAHLAIILGLHFVLGFTSQVIFNAVQTLLVDLFPERSATITATNNVFRCLFGAVATTLVLPLIQLIGVGWSFISISAILLVSRIGLYLELRRGAIWRRKRVNRNL</sequence>
<feature type="transmembrane region" description="Helical" evidence="7">
    <location>
        <begin position="169"/>
        <end position="192"/>
    </location>
</feature>
<name>A0A8H7S753_9FUNG</name>
<feature type="transmembrane region" description="Helical" evidence="7">
    <location>
        <begin position="102"/>
        <end position="118"/>
    </location>
</feature>
<gene>
    <name evidence="9" type="ORF">INT45_012920</name>
</gene>
<feature type="transmembrane region" description="Helical" evidence="7">
    <location>
        <begin position="522"/>
        <end position="542"/>
    </location>
</feature>
<evidence type="ECO:0000259" key="8">
    <source>
        <dbReference type="PROSITE" id="PS50850"/>
    </source>
</evidence>
<evidence type="ECO:0000256" key="7">
    <source>
        <dbReference type="SAM" id="Phobius"/>
    </source>
</evidence>
<feature type="domain" description="Major facilitator superfamily (MFS) profile" evidence="8">
    <location>
        <begin position="103"/>
        <end position="611"/>
    </location>
</feature>
<protein>
    <recommendedName>
        <fullName evidence="8">Major facilitator superfamily (MFS) profile domain-containing protein</fullName>
    </recommendedName>
</protein>
<feature type="transmembrane region" description="Helical" evidence="7">
    <location>
        <begin position="402"/>
        <end position="427"/>
    </location>
</feature>
<evidence type="ECO:0000256" key="2">
    <source>
        <dbReference type="ARBA" id="ARBA00022448"/>
    </source>
</evidence>
<feature type="region of interest" description="Disordered" evidence="6">
    <location>
        <begin position="1"/>
        <end position="24"/>
    </location>
</feature>
<dbReference type="InterPro" id="IPR036259">
    <property type="entry name" value="MFS_trans_sf"/>
</dbReference>
<dbReference type="SUPFAM" id="SSF103473">
    <property type="entry name" value="MFS general substrate transporter"/>
    <property type="match status" value="1"/>
</dbReference>
<keyword evidence="10" id="KW-1185">Reference proteome</keyword>
<feature type="transmembrane region" description="Helical" evidence="7">
    <location>
        <begin position="439"/>
        <end position="457"/>
    </location>
</feature>
<dbReference type="AlphaFoldDB" id="A0A8H7S753"/>
<dbReference type="InterPro" id="IPR020846">
    <property type="entry name" value="MFS_dom"/>
</dbReference>
<keyword evidence="3 7" id="KW-0812">Transmembrane</keyword>
<feature type="transmembrane region" description="Helical" evidence="7">
    <location>
        <begin position="498"/>
        <end position="516"/>
    </location>
</feature>
<keyword evidence="5 7" id="KW-0472">Membrane</keyword>
<dbReference type="Pfam" id="PF07690">
    <property type="entry name" value="MFS_1"/>
    <property type="match status" value="1"/>
</dbReference>
<dbReference type="OrthoDB" id="440553at2759"/>
<feature type="compositionally biased region" description="Low complexity" evidence="6">
    <location>
        <begin position="1"/>
        <end position="21"/>
    </location>
</feature>
<evidence type="ECO:0000313" key="10">
    <source>
        <dbReference type="Proteomes" id="UP000646827"/>
    </source>
</evidence>
<dbReference type="Gene3D" id="1.20.1250.20">
    <property type="entry name" value="MFS general substrate transporter like domains"/>
    <property type="match status" value="1"/>
</dbReference>
<feature type="transmembrane region" description="Helical" evidence="7">
    <location>
        <begin position="138"/>
        <end position="157"/>
    </location>
</feature>